<keyword evidence="1" id="KW-0812">Transmembrane</keyword>
<keyword evidence="3" id="KW-1185">Reference proteome</keyword>
<proteinExistence type="predicted"/>
<accession>A0ABP3G6A5</accession>
<keyword evidence="1" id="KW-0472">Membrane</keyword>
<organism evidence="2 3">
    <name type="scientific">Bacillus carboniphilus</name>
    <dbReference type="NCBI Taxonomy" id="86663"/>
    <lineage>
        <taxon>Bacteria</taxon>
        <taxon>Bacillati</taxon>
        <taxon>Bacillota</taxon>
        <taxon>Bacilli</taxon>
        <taxon>Bacillales</taxon>
        <taxon>Bacillaceae</taxon>
        <taxon>Bacillus</taxon>
    </lineage>
</organism>
<gene>
    <name evidence="2" type="ORF">GCM10008967_28350</name>
</gene>
<reference evidence="3" key="1">
    <citation type="journal article" date="2019" name="Int. J. Syst. Evol. Microbiol.">
        <title>The Global Catalogue of Microorganisms (GCM) 10K type strain sequencing project: providing services to taxonomists for standard genome sequencing and annotation.</title>
        <authorList>
            <consortium name="The Broad Institute Genomics Platform"/>
            <consortium name="The Broad Institute Genome Sequencing Center for Infectious Disease"/>
            <person name="Wu L."/>
            <person name="Ma J."/>
        </authorList>
    </citation>
    <scope>NUCLEOTIDE SEQUENCE [LARGE SCALE GENOMIC DNA]</scope>
    <source>
        <strain evidence="3">JCM 9731</strain>
    </source>
</reference>
<comment type="caution">
    <text evidence="2">The sequence shown here is derived from an EMBL/GenBank/DDBJ whole genome shotgun (WGS) entry which is preliminary data.</text>
</comment>
<protein>
    <submittedName>
        <fullName evidence="2">Uncharacterized protein</fullName>
    </submittedName>
</protein>
<keyword evidence="1" id="KW-1133">Transmembrane helix</keyword>
<name>A0ABP3G6A5_9BACI</name>
<evidence type="ECO:0000256" key="1">
    <source>
        <dbReference type="SAM" id="Phobius"/>
    </source>
</evidence>
<dbReference type="EMBL" id="BAAADJ010000046">
    <property type="protein sequence ID" value="GAA0336324.1"/>
    <property type="molecule type" value="Genomic_DNA"/>
</dbReference>
<feature type="transmembrane region" description="Helical" evidence="1">
    <location>
        <begin position="20"/>
        <end position="40"/>
    </location>
</feature>
<dbReference type="Proteomes" id="UP001500782">
    <property type="component" value="Unassembled WGS sequence"/>
</dbReference>
<evidence type="ECO:0000313" key="2">
    <source>
        <dbReference type="EMBL" id="GAA0336324.1"/>
    </source>
</evidence>
<evidence type="ECO:0000313" key="3">
    <source>
        <dbReference type="Proteomes" id="UP001500782"/>
    </source>
</evidence>
<dbReference type="RefSeq" id="WP_343800134.1">
    <property type="nucleotide sequence ID" value="NZ_BAAADJ010000046.1"/>
</dbReference>
<sequence length="41" mass="4772">MNTNHFKEETTDIEMVMDKILAFFFIGAIVCFIPVGIQLFF</sequence>